<comment type="pathway">
    <text evidence="1">Protein modification; protein ubiquitination.</text>
</comment>
<sequence length="386" mass="44597">MFFKCFRRLFTGYDGDRLICVLSCYEYANTIVEVDLDIKLEKDSERIQTFEFNFSKDELDAHCAKCEINLQHEISGEFLSPKKVYFLVKLSTNDDENEDTTQQHQLIRFIEINLYQPNFEKLYTINLQNVDHFGYINQSVVHFDANEIQNSPNFAILLADGFGPRTIDSVDENFCVIGYSSITPRTQAQTFDVKMPSQRLSTPHVFHEHCIVEWFEKSQSCPICRIEIRAKKEIAMLPLLSTADAEEYQILCENAFDCLVKMTETAPQNPFKYQQAKIALEMMAQHVDTLNKTAIDLFDLEKDEMSHGERLIGMENGQIVLYNQLMPVKESLNQIVHNFSMKLPSWMRESATKLLNDINGTDLLLHTLALESVHTILLVTESEMEN</sequence>
<dbReference type="AlphaFoldDB" id="A0A914GSZ6"/>
<evidence type="ECO:0000256" key="3">
    <source>
        <dbReference type="ARBA" id="ARBA00022771"/>
    </source>
</evidence>
<evidence type="ECO:0000256" key="2">
    <source>
        <dbReference type="ARBA" id="ARBA00022723"/>
    </source>
</evidence>
<keyword evidence="2" id="KW-0479">Metal-binding</keyword>
<evidence type="ECO:0000313" key="7">
    <source>
        <dbReference type="Proteomes" id="UP000887572"/>
    </source>
</evidence>
<organism evidence="7 8">
    <name type="scientific">Globodera rostochiensis</name>
    <name type="common">Golden nematode worm</name>
    <name type="synonym">Heterodera rostochiensis</name>
    <dbReference type="NCBI Taxonomy" id="31243"/>
    <lineage>
        <taxon>Eukaryota</taxon>
        <taxon>Metazoa</taxon>
        <taxon>Ecdysozoa</taxon>
        <taxon>Nematoda</taxon>
        <taxon>Chromadorea</taxon>
        <taxon>Rhabditida</taxon>
        <taxon>Tylenchina</taxon>
        <taxon>Tylenchomorpha</taxon>
        <taxon>Tylenchoidea</taxon>
        <taxon>Heteroderidae</taxon>
        <taxon>Heteroderinae</taxon>
        <taxon>Globodera</taxon>
    </lineage>
</organism>
<evidence type="ECO:0000256" key="4">
    <source>
        <dbReference type="ARBA" id="ARBA00022786"/>
    </source>
</evidence>
<dbReference type="Proteomes" id="UP000887572">
    <property type="component" value="Unplaced"/>
</dbReference>
<name>A0A914GSZ6_GLORO</name>
<keyword evidence="4" id="KW-0833">Ubl conjugation pathway</keyword>
<accession>A0A914GSZ6</accession>
<evidence type="ECO:0000259" key="6">
    <source>
        <dbReference type="Pfam" id="PF12678"/>
    </source>
</evidence>
<keyword evidence="5" id="KW-0862">Zinc</keyword>
<dbReference type="WBParaSite" id="Gr19_v10_g1100.t2">
    <property type="protein sequence ID" value="Gr19_v10_g1100.t2"/>
    <property type="gene ID" value="Gr19_v10_g1100"/>
</dbReference>
<proteinExistence type="predicted"/>
<keyword evidence="7" id="KW-1185">Reference proteome</keyword>
<protein>
    <submittedName>
        <fullName evidence="8">Zinc finger RING-H2-type domain-containing protein</fullName>
    </submittedName>
</protein>
<dbReference type="GO" id="GO:0008270">
    <property type="term" value="F:zinc ion binding"/>
    <property type="evidence" value="ECO:0007669"/>
    <property type="project" value="UniProtKB-KW"/>
</dbReference>
<dbReference type="InterPro" id="IPR013083">
    <property type="entry name" value="Znf_RING/FYVE/PHD"/>
</dbReference>
<evidence type="ECO:0000313" key="8">
    <source>
        <dbReference type="WBParaSite" id="Gr19_v10_g1100.t2"/>
    </source>
</evidence>
<keyword evidence="3" id="KW-0863">Zinc-finger</keyword>
<evidence type="ECO:0000256" key="5">
    <source>
        <dbReference type="ARBA" id="ARBA00022833"/>
    </source>
</evidence>
<evidence type="ECO:0000256" key="1">
    <source>
        <dbReference type="ARBA" id="ARBA00004906"/>
    </source>
</evidence>
<feature type="domain" description="Zinc finger RING-H2-type" evidence="6">
    <location>
        <begin position="201"/>
        <end position="225"/>
    </location>
</feature>
<dbReference type="InterPro" id="IPR024766">
    <property type="entry name" value="Znf_RING_H2"/>
</dbReference>
<reference evidence="8" key="1">
    <citation type="submission" date="2022-11" db="UniProtKB">
        <authorList>
            <consortium name="WormBaseParasite"/>
        </authorList>
    </citation>
    <scope>IDENTIFICATION</scope>
</reference>
<dbReference type="SUPFAM" id="SSF57850">
    <property type="entry name" value="RING/U-box"/>
    <property type="match status" value="1"/>
</dbReference>
<dbReference type="Pfam" id="PF12678">
    <property type="entry name" value="zf-rbx1"/>
    <property type="match status" value="1"/>
</dbReference>
<dbReference type="Gene3D" id="3.30.40.10">
    <property type="entry name" value="Zinc/RING finger domain, C3HC4 (zinc finger)"/>
    <property type="match status" value="1"/>
</dbReference>